<reference evidence="3" key="2">
    <citation type="submission" date="2021-04" db="EMBL/GenBank/DDBJ databases">
        <authorList>
            <person name="Gilroy R."/>
        </authorList>
    </citation>
    <scope>NUCLEOTIDE SEQUENCE</scope>
    <source>
        <strain evidence="3">ChiBcec8-13705</strain>
    </source>
</reference>
<evidence type="ECO:0000313" key="4">
    <source>
        <dbReference type="Proteomes" id="UP000886803"/>
    </source>
</evidence>
<keyword evidence="1" id="KW-0472">Membrane</keyword>
<dbReference type="EMBL" id="DWYG01000149">
    <property type="protein sequence ID" value="HJB42586.1"/>
    <property type="molecule type" value="Genomic_DNA"/>
</dbReference>
<proteinExistence type="predicted"/>
<evidence type="ECO:0000256" key="1">
    <source>
        <dbReference type="SAM" id="Phobius"/>
    </source>
</evidence>
<feature type="transmembrane region" description="Helical" evidence="1">
    <location>
        <begin position="223"/>
        <end position="241"/>
    </location>
</feature>
<feature type="transmembrane region" description="Helical" evidence="1">
    <location>
        <begin position="163"/>
        <end position="187"/>
    </location>
</feature>
<feature type="transmembrane region" description="Helical" evidence="1">
    <location>
        <begin position="298"/>
        <end position="317"/>
    </location>
</feature>
<feature type="transmembrane region" description="Helical" evidence="1">
    <location>
        <begin position="36"/>
        <end position="57"/>
    </location>
</feature>
<feature type="transmembrane region" description="Helical" evidence="1">
    <location>
        <begin position="64"/>
        <end position="83"/>
    </location>
</feature>
<dbReference type="AlphaFoldDB" id="A0A9D2M8D5"/>
<sequence length="324" mass="34000">MNLRKWLGLAPALLLGAAVLARPAAAAEGFSNGVVLCLTSLLPALFPFFVICTLVTAQAGKARFPVLVGLSWLGGYAVCAQLAREAAPEQRRLLLLLGCCSGPGFVIGCLGGQLLGSVRLGILLYGLQLACNLLAAAILLPFARLPAAPNAAPPPAHNDLPGLAAAIGYAVDSALAVCGCVVFFRIVYAVTVSALPAALRPWGSALLEISAGCADFAALGGPVALYGICFCLSVWGVSVFVQLRSLLGPETPWKPLLASRALHMVLLQVLVRLCVHFLPGEVAAFTSLAPRVVPMQRLRPDAAVVVFCFLCAVLYKIRQRFYNK</sequence>
<feature type="signal peptide" evidence="2">
    <location>
        <begin position="1"/>
        <end position="26"/>
    </location>
</feature>
<accession>A0A9D2M8D5</accession>
<feature type="chain" id="PRO_5039678420" description="Sporulation integral membrane protein YlbJ" evidence="2">
    <location>
        <begin position="27"/>
        <end position="324"/>
    </location>
</feature>
<keyword evidence="1" id="KW-0812">Transmembrane</keyword>
<organism evidence="3 4">
    <name type="scientific">Candidatus Gemmiger avicola</name>
    <dbReference type="NCBI Taxonomy" id="2838605"/>
    <lineage>
        <taxon>Bacteria</taxon>
        <taxon>Bacillati</taxon>
        <taxon>Bacillota</taxon>
        <taxon>Clostridia</taxon>
        <taxon>Eubacteriales</taxon>
        <taxon>Gemmiger</taxon>
    </lineage>
</organism>
<gene>
    <name evidence="3" type="ORF">H9945_08820</name>
</gene>
<feature type="transmembrane region" description="Helical" evidence="1">
    <location>
        <begin position="261"/>
        <end position="278"/>
    </location>
</feature>
<feature type="transmembrane region" description="Helical" evidence="1">
    <location>
        <begin position="122"/>
        <end position="143"/>
    </location>
</feature>
<keyword evidence="1" id="KW-1133">Transmembrane helix</keyword>
<reference evidence="3" key="1">
    <citation type="journal article" date="2021" name="PeerJ">
        <title>Extensive microbial diversity within the chicken gut microbiome revealed by metagenomics and culture.</title>
        <authorList>
            <person name="Gilroy R."/>
            <person name="Ravi A."/>
            <person name="Getino M."/>
            <person name="Pursley I."/>
            <person name="Horton D.L."/>
            <person name="Alikhan N.F."/>
            <person name="Baker D."/>
            <person name="Gharbi K."/>
            <person name="Hall N."/>
            <person name="Watson M."/>
            <person name="Adriaenssens E.M."/>
            <person name="Foster-Nyarko E."/>
            <person name="Jarju S."/>
            <person name="Secka A."/>
            <person name="Antonio M."/>
            <person name="Oren A."/>
            <person name="Chaudhuri R.R."/>
            <person name="La Ragione R."/>
            <person name="Hildebrand F."/>
            <person name="Pallen M.J."/>
        </authorList>
    </citation>
    <scope>NUCLEOTIDE SEQUENCE</scope>
    <source>
        <strain evidence="3">ChiBcec8-13705</strain>
    </source>
</reference>
<evidence type="ECO:0000256" key="2">
    <source>
        <dbReference type="SAM" id="SignalP"/>
    </source>
</evidence>
<comment type="caution">
    <text evidence="3">The sequence shown here is derived from an EMBL/GenBank/DDBJ whole genome shotgun (WGS) entry which is preliminary data.</text>
</comment>
<name>A0A9D2M8D5_9FIRM</name>
<keyword evidence="2" id="KW-0732">Signal</keyword>
<dbReference type="Proteomes" id="UP000886803">
    <property type="component" value="Unassembled WGS sequence"/>
</dbReference>
<protein>
    <recommendedName>
        <fullName evidence="5">Sporulation integral membrane protein YlbJ</fullName>
    </recommendedName>
</protein>
<evidence type="ECO:0000313" key="3">
    <source>
        <dbReference type="EMBL" id="HJB42586.1"/>
    </source>
</evidence>
<feature type="transmembrane region" description="Helical" evidence="1">
    <location>
        <begin position="95"/>
        <end position="115"/>
    </location>
</feature>
<evidence type="ECO:0008006" key="5">
    <source>
        <dbReference type="Google" id="ProtNLM"/>
    </source>
</evidence>